<dbReference type="GO" id="GO:0005634">
    <property type="term" value="C:nucleus"/>
    <property type="evidence" value="ECO:0007669"/>
    <property type="project" value="UniProtKB-SubCell"/>
</dbReference>
<keyword evidence="2" id="KW-0805">Transcription regulation</keyword>
<gene>
    <name evidence="7" type="ORF">ACJIZ3_019118</name>
</gene>
<protein>
    <recommendedName>
        <fullName evidence="6">TF-B3 domain-containing protein</fullName>
    </recommendedName>
</protein>
<evidence type="ECO:0000256" key="3">
    <source>
        <dbReference type="ARBA" id="ARBA00023125"/>
    </source>
</evidence>
<keyword evidence="8" id="KW-1185">Reference proteome</keyword>
<feature type="domain" description="TF-B3" evidence="6">
    <location>
        <begin position="25"/>
        <end position="104"/>
    </location>
</feature>
<dbReference type="PANTHER" id="PTHR31920:SF122">
    <property type="entry name" value="B3 DOMAIN-CONTAINING PROTEIN REM23"/>
    <property type="match status" value="1"/>
</dbReference>
<keyword evidence="4" id="KW-0804">Transcription</keyword>
<keyword evidence="3" id="KW-0238">DNA-binding</keyword>
<dbReference type="AlphaFoldDB" id="A0ABD3T093"/>
<dbReference type="PROSITE" id="PS50863">
    <property type="entry name" value="B3"/>
    <property type="match status" value="1"/>
</dbReference>
<dbReference type="SUPFAM" id="SSF101936">
    <property type="entry name" value="DNA-binding pseudobarrel domain"/>
    <property type="match status" value="1"/>
</dbReference>
<dbReference type="PANTHER" id="PTHR31920">
    <property type="entry name" value="B3 DOMAIN-CONTAINING"/>
    <property type="match status" value="1"/>
</dbReference>
<name>A0ABD3T093_9LAMI</name>
<dbReference type="InterPro" id="IPR050655">
    <property type="entry name" value="Plant_B3_domain"/>
</dbReference>
<dbReference type="Gene3D" id="2.40.330.10">
    <property type="entry name" value="DNA-binding pseudobarrel domain"/>
    <property type="match status" value="1"/>
</dbReference>
<dbReference type="GO" id="GO:0003677">
    <property type="term" value="F:DNA binding"/>
    <property type="evidence" value="ECO:0007669"/>
    <property type="project" value="UniProtKB-KW"/>
</dbReference>
<proteinExistence type="predicted"/>
<dbReference type="EMBL" id="JBJXBP010000005">
    <property type="protein sequence ID" value="KAL3830316.1"/>
    <property type="molecule type" value="Genomic_DNA"/>
</dbReference>
<evidence type="ECO:0000313" key="7">
    <source>
        <dbReference type="EMBL" id="KAL3830316.1"/>
    </source>
</evidence>
<reference evidence="7 8" key="1">
    <citation type="submission" date="2024-12" db="EMBL/GenBank/DDBJ databases">
        <title>The unique morphological basis and parallel evolutionary history of personate flowers in Penstemon.</title>
        <authorList>
            <person name="Depatie T.H."/>
            <person name="Wessinger C.A."/>
        </authorList>
    </citation>
    <scope>NUCLEOTIDE SEQUENCE [LARGE SCALE GENOMIC DNA]</scope>
    <source>
        <strain evidence="7">WTNN_2</strain>
        <tissue evidence="7">Leaf</tissue>
    </source>
</reference>
<organism evidence="7 8">
    <name type="scientific">Penstemon smallii</name>
    <dbReference type="NCBI Taxonomy" id="265156"/>
    <lineage>
        <taxon>Eukaryota</taxon>
        <taxon>Viridiplantae</taxon>
        <taxon>Streptophyta</taxon>
        <taxon>Embryophyta</taxon>
        <taxon>Tracheophyta</taxon>
        <taxon>Spermatophyta</taxon>
        <taxon>Magnoliopsida</taxon>
        <taxon>eudicotyledons</taxon>
        <taxon>Gunneridae</taxon>
        <taxon>Pentapetalae</taxon>
        <taxon>asterids</taxon>
        <taxon>lamiids</taxon>
        <taxon>Lamiales</taxon>
        <taxon>Plantaginaceae</taxon>
        <taxon>Cheloneae</taxon>
        <taxon>Penstemon</taxon>
    </lineage>
</organism>
<accession>A0ABD3T093</accession>
<dbReference type="Proteomes" id="UP001634393">
    <property type="component" value="Unassembled WGS sequence"/>
</dbReference>
<dbReference type="InterPro" id="IPR003340">
    <property type="entry name" value="B3_DNA-bd"/>
</dbReference>
<evidence type="ECO:0000256" key="4">
    <source>
        <dbReference type="ARBA" id="ARBA00023163"/>
    </source>
</evidence>
<evidence type="ECO:0000256" key="1">
    <source>
        <dbReference type="ARBA" id="ARBA00004123"/>
    </source>
</evidence>
<sequence length="113" mass="13260">MSFNRNYSARCFYRVIFPGSSISGLEIPPEFLDHMKEEPSGVATLESVSSRRKWHVKLSKESDVIVFKDGFERFYIDNSLNFNDVLLFRYHGNLKFKVQIFDQSGSRKDIIRE</sequence>
<dbReference type="InterPro" id="IPR015300">
    <property type="entry name" value="DNA-bd_pseudobarrel_sf"/>
</dbReference>
<keyword evidence="5" id="KW-0539">Nucleus</keyword>
<evidence type="ECO:0000256" key="5">
    <source>
        <dbReference type="ARBA" id="ARBA00023242"/>
    </source>
</evidence>
<dbReference type="CDD" id="cd10017">
    <property type="entry name" value="B3_DNA"/>
    <property type="match status" value="1"/>
</dbReference>
<evidence type="ECO:0000256" key="2">
    <source>
        <dbReference type="ARBA" id="ARBA00023015"/>
    </source>
</evidence>
<comment type="caution">
    <text evidence="7">The sequence shown here is derived from an EMBL/GenBank/DDBJ whole genome shotgun (WGS) entry which is preliminary data.</text>
</comment>
<dbReference type="SMART" id="SM01019">
    <property type="entry name" value="B3"/>
    <property type="match status" value="1"/>
</dbReference>
<evidence type="ECO:0000259" key="6">
    <source>
        <dbReference type="PROSITE" id="PS50863"/>
    </source>
</evidence>
<comment type="subcellular location">
    <subcellularLocation>
        <location evidence="1">Nucleus</location>
    </subcellularLocation>
</comment>
<evidence type="ECO:0000313" key="8">
    <source>
        <dbReference type="Proteomes" id="UP001634393"/>
    </source>
</evidence>
<dbReference type="Pfam" id="PF02362">
    <property type="entry name" value="B3"/>
    <property type="match status" value="1"/>
</dbReference>